<name>A0A2M7D9N2_9BACT</name>
<evidence type="ECO:0000256" key="7">
    <source>
        <dbReference type="SAM" id="Coils"/>
    </source>
</evidence>
<evidence type="ECO:0000313" key="11">
    <source>
        <dbReference type="EMBL" id="PIV45137.1"/>
    </source>
</evidence>
<dbReference type="GO" id="GO:0016987">
    <property type="term" value="F:sigma factor activity"/>
    <property type="evidence" value="ECO:0007669"/>
    <property type="project" value="UniProtKB-KW"/>
</dbReference>
<dbReference type="InterPro" id="IPR013325">
    <property type="entry name" value="RNA_pol_sigma_r2"/>
</dbReference>
<evidence type="ECO:0000256" key="1">
    <source>
        <dbReference type="ARBA" id="ARBA00007788"/>
    </source>
</evidence>
<dbReference type="Gene3D" id="1.10.220.120">
    <property type="entry name" value="Sigma-70 factor, region 1.1"/>
    <property type="match status" value="1"/>
</dbReference>
<gene>
    <name evidence="11" type="ORF">COS25_01425</name>
</gene>
<dbReference type="Pfam" id="PF04539">
    <property type="entry name" value="Sigma70_r3"/>
    <property type="match status" value="1"/>
</dbReference>
<dbReference type="CDD" id="cd06171">
    <property type="entry name" value="Sigma70_r4"/>
    <property type="match status" value="1"/>
</dbReference>
<keyword evidence="2 6" id="KW-0805">Transcription regulation</keyword>
<evidence type="ECO:0000256" key="8">
    <source>
        <dbReference type="SAM" id="MobiDB-lite"/>
    </source>
</evidence>
<comment type="function">
    <text evidence="6">Sigma factors are initiation factors that promote the attachment of RNA polymerase to specific initiation sites and are then released.</text>
</comment>
<dbReference type="InterPro" id="IPR013324">
    <property type="entry name" value="RNA_pol_sigma_r3/r4-like"/>
</dbReference>
<proteinExistence type="inferred from homology"/>
<comment type="caution">
    <text evidence="11">The sequence shown here is derived from an EMBL/GenBank/DDBJ whole genome shotgun (WGS) entry which is preliminary data.</text>
</comment>
<reference evidence="12" key="1">
    <citation type="submission" date="2017-09" db="EMBL/GenBank/DDBJ databases">
        <title>Depth-based differentiation of microbial function through sediment-hosted aquifers and enrichment of novel symbionts in the deep terrestrial subsurface.</title>
        <authorList>
            <person name="Probst A.J."/>
            <person name="Ladd B."/>
            <person name="Jarett J.K."/>
            <person name="Geller-Mcgrath D.E."/>
            <person name="Sieber C.M.K."/>
            <person name="Emerson J.B."/>
            <person name="Anantharaman K."/>
            <person name="Thomas B.C."/>
            <person name="Malmstrom R."/>
            <person name="Stieglmeier M."/>
            <person name="Klingl A."/>
            <person name="Woyke T."/>
            <person name="Ryan C.M."/>
            <person name="Banfield J.F."/>
        </authorList>
    </citation>
    <scope>NUCLEOTIDE SEQUENCE [LARGE SCALE GENOMIC DNA]</scope>
</reference>
<dbReference type="PANTHER" id="PTHR30603">
    <property type="entry name" value="RNA POLYMERASE SIGMA FACTOR RPO"/>
    <property type="match status" value="1"/>
</dbReference>
<dbReference type="GO" id="GO:0003677">
    <property type="term" value="F:DNA binding"/>
    <property type="evidence" value="ECO:0007669"/>
    <property type="project" value="UniProtKB-KW"/>
</dbReference>
<dbReference type="NCBIfam" id="TIGR02937">
    <property type="entry name" value="sigma70-ECF"/>
    <property type="match status" value="1"/>
</dbReference>
<dbReference type="Pfam" id="PF04545">
    <property type="entry name" value="Sigma70_r4"/>
    <property type="match status" value="1"/>
</dbReference>
<feature type="region of interest" description="Disordered" evidence="8">
    <location>
        <begin position="1"/>
        <end position="56"/>
    </location>
</feature>
<dbReference type="SUPFAM" id="SSF88659">
    <property type="entry name" value="Sigma3 and sigma4 domains of RNA polymerase sigma factors"/>
    <property type="match status" value="2"/>
</dbReference>
<feature type="domain" description="RNA polymerase sigma-70" evidence="9">
    <location>
        <begin position="204"/>
        <end position="217"/>
    </location>
</feature>
<evidence type="ECO:0000313" key="12">
    <source>
        <dbReference type="Proteomes" id="UP000230864"/>
    </source>
</evidence>
<dbReference type="Pfam" id="PF03979">
    <property type="entry name" value="Sigma70_r1_1"/>
    <property type="match status" value="1"/>
</dbReference>
<dbReference type="Proteomes" id="UP000230864">
    <property type="component" value="Unassembled WGS sequence"/>
</dbReference>
<dbReference type="InterPro" id="IPR042189">
    <property type="entry name" value="RNA_pol_sigma_70_r1_1_sf"/>
</dbReference>
<dbReference type="InterPro" id="IPR007127">
    <property type="entry name" value="RNA_pol_sigma_70_r1_1"/>
</dbReference>
<dbReference type="PRINTS" id="PR00046">
    <property type="entry name" value="SIGMA70FCT"/>
</dbReference>
<comment type="similarity">
    <text evidence="1 6">Belongs to the sigma-70 factor family.</text>
</comment>
<sequence>MPNLKKKKKKIVPKKKKKIKSKKKAGFSKKKKRNRPKIKRFRRTRRKIRRKKGRGVKLGRPKKVFTPEKFQELVKKGKERGFVTYSEILYYFPEIERDIKGLEKLYDDLEKEGIEVKEVKELISVEEKVKKVKETEGGIDPIQMYLKEIGKISFVTAAEEKELSKRIEKGDQEAKKKLARANLRLVVSIAKRYVGRSPNLTLLDLIQEGNLGLFRAVEKFDWRRGYKFSTYATWWIRQAVTRALADQARTIRIPVHMVETISKYTQVRRRLLQDLGREPLPEEIAAEMEIEVDKVYHIQKISQDTVSLETPVGEDEEDSVLAEFIEDEKSASPSLEAARTLLKGRLKEILIDLTPREQKILAMRFGLEDGVTHTLEEVGKEFGVTRERIRQIEAKALERMREHGSLKKLKGY</sequence>
<accession>A0A2M7D9N2</accession>
<keyword evidence="7" id="KW-0175">Coiled coil</keyword>
<dbReference type="Gene3D" id="1.10.10.10">
    <property type="entry name" value="Winged helix-like DNA-binding domain superfamily/Winged helix DNA-binding domain"/>
    <property type="match status" value="2"/>
</dbReference>
<dbReference type="InterPro" id="IPR007627">
    <property type="entry name" value="RNA_pol_sigma70_r2"/>
</dbReference>
<keyword evidence="3 6" id="KW-0731">Sigma factor</keyword>
<dbReference type="AlphaFoldDB" id="A0A2M7D9N2"/>
<dbReference type="InterPro" id="IPR050239">
    <property type="entry name" value="Sigma-70_RNA_pol_init_factors"/>
</dbReference>
<dbReference type="Pfam" id="PF04542">
    <property type="entry name" value="Sigma70_r2"/>
    <property type="match status" value="1"/>
</dbReference>
<dbReference type="FunFam" id="1.10.601.10:FF:000001">
    <property type="entry name" value="RNA polymerase sigma factor SigA"/>
    <property type="match status" value="1"/>
</dbReference>
<dbReference type="InterPro" id="IPR036388">
    <property type="entry name" value="WH-like_DNA-bd_sf"/>
</dbReference>
<dbReference type="InterPro" id="IPR007624">
    <property type="entry name" value="RNA_pol_sigma70_r3"/>
</dbReference>
<dbReference type="PANTHER" id="PTHR30603:SF60">
    <property type="entry name" value="RNA POLYMERASE SIGMA FACTOR RPOD"/>
    <property type="match status" value="1"/>
</dbReference>
<protein>
    <recommendedName>
        <fullName evidence="6">RNA polymerase sigma factor</fullName>
    </recommendedName>
</protein>
<dbReference type="InterPro" id="IPR007630">
    <property type="entry name" value="RNA_pol_sigma70_r4"/>
</dbReference>
<keyword evidence="5 6" id="KW-0804">Transcription</keyword>
<feature type="domain" description="RNA polymerase sigma-70" evidence="10">
    <location>
        <begin position="374"/>
        <end position="400"/>
    </location>
</feature>
<evidence type="ECO:0000256" key="5">
    <source>
        <dbReference type="ARBA" id="ARBA00023163"/>
    </source>
</evidence>
<dbReference type="InterPro" id="IPR000943">
    <property type="entry name" value="RNA_pol_sigma70"/>
</dbReference>
<evidence type="ECO:0000256" key="6">
    <source>
        <dbReference type="RuleBase" id="RU362124"/>
    </source>
</evidence>
<evidence type="ECO:0000256" key="2">
    <source>
        <dbReference type="ARBA" id="ARBA00023015"/>
    </source>
</evidence>
<dbReference type="PROSITE" id="PS00715">
    <property type="entry name" value="SIGMA70_1"/>
    <property type="match status" value="1"/>
</dbReference>
<evidence type="ECO:0000259" key="10">
    <source>
        <dbReference type="PROSITE" id="PS00716"/>
    </source>
</evidence>
<dbReference type="Pfam" id="PF00140">
    <property type="entry name" value="Sigma70_r1_2"/>
    <property type="match status" value="1"/>
</dbReference>
<organism evidence="11 12">
    <name type="scientific">Candidatus Nealsonbacteria bacterium CG02_land_8_20_14_3_00_37_10</name>
    <dbReference type="NCBI Taxonomy" id="1974699"/>
    <lineage>
        <taxon>Bacteria</taxon>
        <taxon>Candidatus Nealsoniibacteriota</taxon>
    </lineage>
</organism>
<dbReference type="InterPro" id="IPR014284">
    <property type="entry name" value="RNA_pol_sigma-70_dom"/>
</dbReference>
<dbReference type="GO" id="GO:0006352">
    <property type="term" value="P:DNA-templated transcription initiation"/>
    <property type="evidence" value="ECO:0007669"/>
    <property type="project" value="InterPro"/>
</dbReference>
<feature type="coiled-coil region" evidence="7">
    <location>
        <begin position="92"/>
        <end position="122"/>
    </location>
</feature>
<keyword evidence="4 6" id="KW-0238">DNA-binding</keyword>
<dbReference type="InterPro" id="IPR009042">
    <property type="entry name" value="RNA_pol_sigma70_r1_2"/>
</dbReference>
<dbReference type="PROSITE" id="PS00716">
    <property type="entry name" value="SIGMA70_2"/>
    <property type="match status" value="1"/>
</dbReference>
<dbReference type="SUPFAM" id="SSF88946">
    <property type="entry name" value="Sigma2 domain of RNA polymerase sigma factors"/>
    <property type="match status" value="1"/>
</dbReference>
<dbReference type="EMBL" id="PETZ01000026">
    <property type="protein sequence ID" value="PIV45137.1"/>
    <property type="molecule type" value="Genomic_DNA"/>
</dbReference>
<evidence type="ECO:0000256" key="4">
    <source>
        <dbReference type="ARBA" id="ARBA00023125"/>
    </source>
</evidence>
<evidence type="ECO:0000259" key="9">
    <source>
        <dbReference type="PROSITE" id="PS00715"/>
    </source>
</evidence>
<evidence type="ECO:0000256" key="3">
    <source>
        <dbReference type="ARBA" id="ARBA00023082"/>
    </source>
</evidence>
<dbReference type="Gene3D" id="1.10.601.10">
    <property type="entry name" value="RNA Polymerase Primary Sigma Factor"/>
    <property type="match status" value="2"/>
</dbReference>